<dbReference type="InterPro" id="IPR043504">
    <property type="entry name" value="Peptidase_S1_PA_chymotrypsin"/>
</dbReference>
<gene>
    <name evidence="5" type="primary">NCL1_40739</name>
    <name evidence="5" type="ORF">TNCT_649881</name>
</gene>
<organism evidence="5 6">
    <name type="scientific">Trichonephila clavata</name>
    <name type="common">Joro spider</name>
    <name type="synonym">Nephila clavata</name>
    <dbReference type="NCBI Taxonomy" id="2740835"/>
    <lineage>
        <taxon>Eukaryota</taxon>
        <taxon>Metazoa</taxon>
        <taxon>Ecdysozoa</taxon>
        <taxon>Arthropoda</taxon>
        <taxon>Chelicerata</taxon>
        <taxon>Arachnida</taxon>
        <taxon>Araneae</taxon>
        <taxon>Araneomorphae</taxon>
        <taxon>Entelegynae</taxon>
        <taxon>Araneoidea</taxon>
        <taxon>Nephilidae</taxon>
        <taxon>Trichonephila</taxon>
    </lineage>
</organism>
<dbReference type="SUPFAM" id="SSF50494">
    <property type="entry name" value="Trypsin-like serine proteases"/>
    <property type="match status" value="1"/>
</dbReference>
<feature type="region of interest" description="Disordered" evidence="2">
    <location>
        <begin position="180"/>
        <end position="202"/>
    </location>
</feature>
<feature type="compositionally biased region" description="Low complexity" evidence="2">
    <location>
        <begin position="520"/>
        <end position="543"/>
    </location>
</feature>
<keyword evidence="3" id="KW-0472">Membrane</keyword>
<comment type="caution">
    <text evidence="5">The sequence shown here is derived from an EMBL/GenBank/DDBJ whole genome shotgun (WGS) entry which is preliminary data.</text>
</comment>
<feature type="region of interest" description="Disordered" evidence="2">
    <location>
        <begin position="451"/>
        <end position="549"/>
    </location>
</feature>
<evidence type="ECO:0000313" key="6">
    <source>
        <dbReference type="Proteomes" id="UP000887116"/>
    </source>
</evidence>
<keyword evidence="3" id="KW-1133">Transmembrane helix</keyword>
<dbReference type="PANTHER" id="PTHR24252:SF7">
    <property type="entry name" value="HYALIN"/>
    <property type="match status" value="1"/>
</dbReference>
<feature type="compositionally biased region" description="Basic and acidic residues" evidence="2">
    <location>
        <begin position="260"/>
        <end position="287"/>
    </location>
</feature>
<dbReference type="OrthoDB" id="6428296at2759"/>
<feature type="compositionally biased region" description="Low complexity" evidence="2">
    <location>
        <begin position="308"/>
        <end position="318"/>
    </location>
</feature>
<evidence type="ECO:0000256" key="1">
    <source>
        <dbReference type="ARBA" id="ARBA00023157"/>
    </source>
</evidence>
<dbReference type="Gene3D" id="2.40.10.10">
    <property type="entry name" value="Trypsin-like serine proteases"/>
    <property type="match status" value="2"/>
</dbReference>
<evidence type="ECO:0000313" key="5">
    <source>
        <dbReference type="EMBL" id="GFQ96051.1"/>
    </source>
</evidence>
<feature type="region of interest" description="Disordered" evidence="2">
    <location>
        <begin position="223"/>
        <end position="403"/>
    </location>
</feature>
<feature type="transmembrane region" description="Helical" evidence="3">
    <location>
        <begin position="36"/>
        <end position="56"/>
    </location>
</feature>
<proteinExistence type="predicted"/>
<dbReference type="PROSITE" id="PS50240">
    <property type="entry name" value="TRYPSIN_DOM"/>
    <property type="match status" value="1"/>
</dbReference>
<feature type="compositionally biased region" description="Low complexity" evidence="2">
    <location>
        <begin position="358"/>
        <end position="380"/>
    </location>
</feature>
<feature type="domain" description="Peptidase S1" evidence="4">
    <location>
        <begin position="593"/>
        <end position="730"/>
    </location>
</feature>
<feature type="compositionally biased region" description="Polar residues" evidence="2">
    <location>
        <begin position="223"/>
        <end position="246"/>
    </location>
</feature>
<dbReference type="AlphaFoldDB" id="A0A8X6L5B3"/>
<keyword evidence="6" id="KW-1185">Reference proteome</keyword>
<dbReference type="Proteomes" id="UP000887116">
    <property type="component" value="Unassembled WGS sequence"/>
</dbReference>
<dbReference type="SMART" id="SM00020">
    <property type="entry name" value="Tryp_SPc"/>
    <property type="match status" value="1"/>
</dbReference>
<sequence length="753" mass="84140">MPWRKIQMKIFGDTVVACTDFSLFRHHHCNTMSSPLFILICFSILLFYTDAARWSWGHFADFKMPSEENKDDCLIGQCLQAWKCPENAAMVQVETACSKRKDGPWVCCIEYTETTEMHSTEDRTSTTMSLIELLSKHSLNSNISTSKSSNLVLDISEENKVNNESSLRSPLVSRHKAGIDNWGRHFTPSPKPLYAEGTSPSPEEYRYNADIVNWGRSYAISPKNSQDENVNSKPSSTNVIKPTSRNQSDKRSTPNLLSRFTEEKWNHPDSLDNRNKPTSEARHDPHAGRGWSKVTKEISDINRDSGSSRRSSPKTTPRSRWESTKESWGAGGSKNTQAWEVKTTASSWEKPTKGLWDSTSNLRRGSSTTSSSWSKSTKASWDWDLPSSSEKTTKSRGVGTTARSIIKPTKDYWDHTPSSTRNIKTTTASSWAKPTKDSWSWGHSSSSVSKIANINQGRTTTPTKKPTPSSGRSTGSTKITPTYPGRQGVHSYSTTQASSFTRFSSRSTKRPMVNLEKPNSTSGTSRVNSTTRRSTTKRYSSTTPMPDINIHQCGLRQTVRERSSRGKRSSDPEAVVYAGSSEVAKNRSPFQRIVGGKEAEPFSWPWVAALYRVTESGGNRFLSAGSLINENFVLTAAHVFTPEDLRTSSFVVMLGDPHGKRVSGRARGDVRPSPPQLPATLLLPRHRLLRLERPVVFNNYVMPVCLPSPSLPLIDDEDLVGKKVTVMGWGDESFVKMRERTDFVFLAPKFCSE</sequence>
<keyword evidence="1" id="KW-1015">Disulfide bond</keyword>
<dbReference type="GO" id="GO:0004252">
    <property type="term" value="F:serine-type endopeptidase activity"/>
    <property type="evidence" value="ECO:0007669"/>
    <property type="project" value="InterPro"/>
</dbReference>
<name>A0A8X6L5B3_TRICU</name>
<dbReference type="InterPro" id="IPR001254">
    <property type="entry name" value="Trypsin_dom"/>
</dbReference>
<feature type="compositionally biased region" description="Low complexity" evidence="2">
    <location>
        <begin position="493"/>
        <end position="506"/>
    </location>
</feature>
<keyword evidence="3" id="KW-0812">Transmembrane</keyword>
<evidence type="ECO:0000256" key="2">
    <source>
        <dbReference type="SAM" id="MobiDB-lite"/>
    </source>
</evidence>
<dbReference type="PANTHER" id="PTHR24252">
    <property type="entry name" value="ACROSIN-RELATED"/>
    <property type="match status" value="1"/>
</dbReference>
<dbReference type="InterPro" id="IPR009003">
    <property type="entry name" value="Peptidase_S1_PA"/>
</dbReference>
<dbReference type="GO" id="GO:0006508">
    <property type="term" value="P:proteolysis"/>
    <property type="evidence" value="ECO:0007669"/>
    <property type="project" value="InterPro"/>
</dbReference>
<evidence type="ECO:0000256" key="3">
    <source>
        <dbReference type="SAM" id="Phobius"/>
    </source>
</evidence>
<accession>A0A8X6L5B3</accession>
<evidence type="ECO:0000259" key="4">
    <source>
        <dbReference type="PROSITE" id="PS50240"/>
    </source>
</evidence>
<reference evidence="5" key="1">
    <citation type="submission" date="2020-07" db="EMBL/GenBank/DDBJ databases">
        <title>Multicomponent nature underlies the extraordinary mechanical properties of spider dragline silk.</title>
        <authorList>
            <person name="Kono N."/>
            <person name="Nakamura H."/>
            <person name="Mori M."/>
            <person name="Yoshida Y."/>
            <person name="Ohtoshi R."/>
            <person name="Malay A.D."/>
            <person name="Moran D.A.P."/>
            <person name="Tomita M."/>
            <person name="Numata K."/>
            <person name="Arakawa K."/>
        </authorList>
    </citation>
    <scope>NUCLEOTIDE SEQUENCE</scope>
</reference>
<protein>
    <recommendedName>
        <fullName evidence="4">Peptidase S1 domain-containing protein</fullName>
    </recommendedName>
</protein>
<dbReference type="Pfam" id="PF00089">
    <property type="entry name" value="Trypsin"/>
    <property type="match status" value="1"/>
</dbReference>
<dbReference type="EMBL" id="BMAO01014616">
    <property type="protein sequence ID" value="GFQ96051.1"/>
    <property type="molecule type" value="Genomic_DNA"/>
</dbReference>
<feature type="compositionally biased region" description="Polar residues" evidence="2">
    <location>
        <begin position="333"/>
        <end position="349"/>
    </location>
</feature>
<feature type="compositionally biased region" description="Basic and acidic residues" evidence="2">
    <location>
        <begin position="294"/>
        <end position="307"/>
    </location>
</feature>
<feature type="compositionally biased region" description="Low complexity" evidence="2">
    <location>
        <begin position="457"/>
        <end position="477"/>
    </location>
</feature>